<organism evidence="1 2">
    <name type="scientific">Rhypophila decipiens</name>
    <dbReference type="NCBI Taxonomy" id="261697"/>
    <lineage>
        <taxon>Eukaryota</taxon>
        <taxon>Fungi</taxon>
        <taxon>Dikarya</taxon>
        <taxon>Ascomycota</taxon>
        <taxon>Pezizomycotina</taxon>
        <taxon>Sordariomycetes</taxon>
        <taxon>Sordariomycetidae</taxon>
        <taxon>Sordariales</taxon>
        <taxon>Naviculisporaceae</taxon>
        <taxon>Rhypophila</taxon>
    </lineage>
</organism>
<dbReference type="EMBL" id="MU858124">
    <property type="protein sequence ID" value="KAK4212570.1"/>
    <property type="molecule type" value="Genomic_DNA"/>
</dbReference>
<accession>A0AAN6Y770</accession>
<sequence>MPRACVATKCSCLAIPNGLFCGDGLLNCKKGNVYQCGGDGKLSCDYGVRNSCKKCNKLSC</sequence>
<reference evidence="1" key="1">
    <citation type="journal article" date="2023" name="Mol. Phylogenet. Evol.">
        <title>Genome-scale phylogeny and comparative genomics of the fungal order Sordariales.</title>
        <authorList>
            <person name="Hensen N."/>
            <person name="Bonometti L."/>
            <person name="Westerberg I."/>
            <person name="Brannstrom I.O."/>
            <person name="Guillou S."/>
            <person name="Cros-Aarteil S."/>
            <person name="Calhoun S."/>
            <person name="Haridas S."/>
            <person name="Kuo A."/>
            <person name="Mondo S."/>
            <person name="Pangilinan J."/>
            <person name="Riley R."/>
            <person name="LaButti K."/>
            <person name="Andreopoulos B."/>
            <person name="Lipzen A."/>
            <person name="Chen C."/>
            <person name="Yan M."/>
            <person name="Daum C."/>
            <person name="Ng V."/>
            <person name="Clum A."/>
            <person name="Steindorff A."/>
            <person name="Ohm R.A."/>
            <person name="Martin F."/>
            <person name="Silar P."/>
            <person name="Natvig D.O."/>
            <person name="Lalanne C."/>
            <person name="Gautier V."/>
            <person name="Ament-Velasquez S.L."/>
            <person name="Kruys A."/>
            <person name="Hutchinson M.I."/>
            <person name="Powell A.J."/>
            <person name="Barry K."/>
            <person name="Miller A.N."/>
            <person name="Grigoriev I.V."/>
            <person name="Debuchy R."/>
            <person name="Gladieux P."/>
            <person name="Hiltunen Thoren M."/>
            <person name="Johannesson H."/>
        </authorList>
    </citation>
    <scope>NUCLEOTIDE SEQUENCE</scope>
    <source>
        <strain evidence="1">PSN293</strain>
    </source>
</reference>
<dbReference type="AlphaFoldDB" id="A0AAN6Y770"/>
<protein>
    <submittedName>
        <fullName evidence="1">Uncharacterized protein</fullName>
    </submittedName>
</protein>
<dbReference type="Proteomes" id="UP001301769">
    <property type="component" value="Unassembled WGS sequence"/>
</dbReference>
<reference evidence="1" key="2">
    <citation type="submission" date="2023-05" db="EMBL/GenBank/DDBJ databases">
        <authorList>
            <consortium name="Lawrence Berkeley National Laboratory"/>
            <person name="Steindorff A."/>
            <person name="Hensen N."/>
            <person name="Bonometti L."/>
            <person name="Westerberg I."/>
            <person name="Brannstrom I.O."/>
            <person name="Guillou S."/>
            <person name="Cros-Aarteil S."/>
            <person name="Calhoun S."/>
            <person name="Haridas S."/>
            <person name="Kuo A."/>
            <person name="Mondo S."/>
            <person name="Pangilinan J."/>
            <person name="Riley R."/>
            <person name="Labutti K."/>
            <person name="Andreopoulos B."/>
            <person name="Lipzen A."/>
            <person name="Chen C."/>
            <person name="Yanf M."/>
            <person name="Daum C."/>
            <person name="Ng V."/>
            <person name="Clum A."/>
            <person name="Ohm R."/>
            <person name="Martin F."/>
            <person name="Silar P."/>
            <person name="Natvig D."/>
            <person name="Lalanne C."/>
            <person name="Gautier V."/>
            <person name="Ament-Velasquez S.L."/>
            <person name="Kruys A."/>
            <person name="Hutchinson M.I."/>
            <person name="Powell A.J."/>
            <person name="Barry K."/>
            <person name="Miller A.N."/>
            <person name="Grigoriev I.V."/>
            <person name="Debuchy R."/>
            <person name="Gladieux P."/>
            <person name="Thoren M.H."/>
            <person name="Johannesson H."/>
        </authorList>
    </citation>
    <scope>NUCLEOTIDE SEQUENCE</scope>
    <source>
        <strain evidence="1">PSN293</strain>
    </source>
</reference>
<comment type="caution">
    <text evidence="1">The sequence shown here is derived from an EMBL/GenBank/DDBJ whole genome shotgun (WGS) entry which is preliminary data.</text>
</comment>
<evidence type="ECO:0000313" key="1">
    <source>
        <dbReference type="EMBL" id="KAK4212570.1"/>
    </source>
</evidence>
<proteinExistence type="predicted"/>
<gene>
    <name evidence="1" type="ORF">QBC37DRAFT_424594</name>
</gene>
<keyword evidence="2" id="KW-1185">Reference proteome</keyword>
<evidence type="ECO:0000313" key="2">
    <source>
        <dbReference type="Proteomes" id="UP001301769"/>
    </source>
</evidence>
<name>A0AAN6Y770_9PEZI</name>